<accession>A0A4Q7LUG2</accession>
<proteinExistence type="predicted"/>
<protein>
    <submittedName>
        <fullName evidence="1">Uncharacterized protein</fullName>
    </submittedName>
</protein>
<evidence type="ECO:0000313" key="1">
    <source>
        <dbReference type="EMBL" id="RZS58171.1"/>
    </source>
</evidence>
<organism evidence="1 2">
    <name type="scientific">Sphaerotilus mobilis</name>
    <dbReference type="NCBI Taxonomy" id="47994"/>
    <lineage>
        <taxon>Bacteria</taxon>
        <taxon>Pseudomonadati</taxon>
        <taxon>Pseudomonadota</taxon>
        <taxon>Betaproteobacteria</taxon>
        <taxon>Burkholderiales</taxon>
        <taxon>Sphaerotilaceae</taxon>
        <taxon>Sphaerotilus</taxon>
    </lineage>
</organism>
<sequence length="200" mass="21789">MSIAVPRARSSPATRRRPARRRIWLLLVLSLGLGLGMGLTGKAARADTVTPSGPRAQPDARARKAALNRPIKVLASRAHGFCPIGGTSRTVRTIDSRNEWSDTLTTDESGGLGRRVLWSREKVLVYAEDLQPATGRQLASATDLLRLKSGVLWWPVRDLPGNPLHTGVQPKMRPCVIAAVSRAQWHRVRVFKPGANGDGQ</sequence>
<name>A0A4Q7LUG2_9BURK</name>
<evidence type="ECO:0000313" key="2">
    <source>
        <dbReference type="Proteomes" id="UP000293433"/>
    </source>
</evidence>
<dbReference type="Proteomes" id="UP000293433">
    <property type="component" value="Unassembled WGS sequence"/>
</dbReference>
<dbReference type="AlphaFoldDB" id="A0A4Q7LUG2"/>
<dbReference type="EMBL" id="SGWV01000007">
    <property type="protein sequence ID" value="RZS58171.1"/>
    <property type="molecule type" value="Genomic_DNA"/>
</dbReference>
<comment type="caution">
    <text evidence="1">The sequence shown here is derived from an EMBL/GenBank/DDBJ whole genome shotgun (WGS) entry which is preliminary data.</text>
</comment>
<gene>
    <name evidence="1" type="ORF">EV685_0450</name>
</gene>
<reference evidence="1 2" key="1">
    <citation type="submission" date="2019-02" db="EMBL/GenBank/DDBJ databases">
        <title>Genomic Encyclopedia of Type Strains, Phase IV (KMG-IV): sequencing the most valuable type-strain genomes for metagenomic binning, comparative biology and taxonomic classification.</title>
        <authorList>
            <person name="Goeker M."/>
        </authorList>
    </citation>
    <scope>NUCLEOTIDE SEQUENCE [LARGE SCALE GENOMIC DNA]</scope>
    <source>
        <strain evidence="1 2">DSM 10617</strain>
    </source>
</reference>
<keyword evidence="2" id="KW-1185">Reference proteome</keyword>